<dbReference type="RefSeq" id="XP_009783098.1">
    <property type="nucleotide sequence ID" value="XM_009784796.1"/>
</dbReference>
<evidence type="ECO:0000313" key="3">
    <source>
        <dbReference type="RefSeq" id="XP_009783098.1"/>
    </source>
</evidence>
<organism evidence="2 3">
    <name type="scientific">Nicotiana sylvestris</name>
    <name type="common">Wood tobacco</name>
    <name type="synonym">South American tobacco</name>
    <dbReference type="NCBI Taxonomy" id="4096"/>
    <lineage>
        <taxon>Eukaryota</taxon>
        <taxon>Viridiplantae</taxon>
        <taxon>Streptophyta</taxon>
        <taxon>Embryophyta</taxon>
        <taxon>Tracheophyta</taxon>
        <taxon>Spermatophyta</taxon>
        <taxon>Magnoliopsida</taxon>
        <taxon>eudicotyledons</taxon>
        <taxon>Gunneridae</taxon>
        <taxon>Pentapetalae</taxon>
        <taxon>asterids</taxon>
        <taxon>lamiids</taxon>
        <taxon>Solanales</taxon>
        <taxon>Solanaceae</taxon>
        <taxon>Nicotianoideae</taxon>
        <taxon>Nicotianeae</taxon>
        <taxon>Nicotiana</taxon>
    </lineage>
</organism>
<sequence>MHLLEVLQPFLFHQKVPKILFSLSNKRKLQKFSAKLSIDNFKSIKFDVNINVKKNSNEDRFDYLQVRYLSMFAASFGILVCNHIACTGFRLWLLLLLMVPVFSGFS</sequence>
<evidence type="ECO:0000313" key="2">
    <source>
        <dbReference type="Proteomes" id="UP000189701"/>
    </source>
</evidence>
<keyword evidence="1" id="KW-1133">Transmembrane helix</keyword>
<dbReference type="Proteomes" id="UP000189701">
    <property type="component" value="Unplaced"/>
</dbReference>
<reference evidence="3" key="2">
    <citation type="submission" date="2025-08" db="UniProtKB">
        <authorList>
            <consortium name="RefSeq"/>
        </authorList>
    </citation>
    <scope>IDENTIFICATION</scope>
    <source>
        <tissue evidence="3">Leaf</tissue>
    </source>
</reference>
<evidence type="ECO:0000256" key="1">
    <source>
        <dbReference type="SAM" id="Phobius"/>
    </source>
</evidence>
<proteinExistence type="predicted"/>
<keyword evidence="1" id="KW-0812">Transmembrane</keyword>
<dbReference type="GeneID" id="104231745"/>
<protein>
    <submittedName>
        <fullName evidence="3">Uncharacterized protein LOC104231745 isoform X2</fullName>
    </submittedName>
</protein>
<reference evidence="2" key="1">
    <citation type="journal article" date="2013" name="Genome Biol.">
        <title>Reference genomes and transcriptomes of Nicotiana sylvestris and Nicotiana tomentosiformis.</title>
        <authorList>
            <person name="Sierro N."/>
            <person name="Battey J.N."/>
            <person name="Ouadi S."/>
            <person name="Bovet L."/>
            <person name="Goepfert S."/>
            <person name="Bakaher N."/>
            <person name="Peitsch M.C."/>
            <person name="Ivanov N.V."/>
        </authorList>
    </citation>
    <scope>NUCLEOTIDE SEQUENCE [LARGE SCALE GENOMIC DNA]</scope>
</reference>
<keyword evidence="1" id="KW-0472">Membrane</keyword>
<keyword evidence="2" id="KW-1185">Reference proteome</keyword>
<name>A0A1U7WWX4_NICSY</name>
<gene>
    <name evidence="3" type="primary">LOC104231745</name>
</gene>
<feature type="transmembrane region" description="Helical" evidence="1">
    <location>
        <begin position="68"/>
        <end position="93"/>
    </location>
</feature>
<accession>A0A1U7WWX4</accession>
<dbReference type="AlphaFoldDB" id="A0A1U7WWX4"/>